<dbReference type="Proteomes" id="UP001326613">
    <property type="component" value="Chromosome"/>
</dbReference>
<dbReference type="RefSeq" id="WP_323738780.1">
    <property type="nucleotide sequence ID" value="NZ_CP112932.1"/>
</dbReference>
<keyword evidence="1" id="KW-0472">Membrane</keyword>
<evidence type="ECO:0000313" key="3">
    <source>
        <dbReference type="EMBL" id="WPY00733.1"/>
    </source>
</evidence>
<keyword evidence="4" id="KW-1185">Reference proteome</keyword>
<dbReference type="Gene3D" id="3.40.50.720">
    <property type="entry name" value="NAD(P)-binding Rossmann-like Domain"/>
    <property type="match status" value="1"/>
</dbReference>
<dbReference type="PANTHER" id="PTHR12126:SF11">
    <property type="entry name" value="NADH DEHYDROGENASE [UBIQUINONE] 1 ALPHA SUBCOMPLEX SUBUNIT 9, MITOCHONDRIAL"/>
    <property type="match status" value="1"/>
</dbReference>
<keyword evidence="1" id="KW-0812">Transmembrane</keyword>
<protein>
    <submittedName>
        <fullName evidence="3">SDR family oxidoreductase</fullName>
    </submittedName>
</protein>
<accession>A0ABZ0USV7</accession>
<keyword evidence="1" id="KW-1133">Transmembrane helix</keyword>
<dbReference type="InterPro" id="IPR001509">
    <property type="entry name" value="Epimerase_deHydtase"/>
</dbReference>
<dbReference type="InterPro" id="IPR036291">
    <property type="entry name" value="NAD(P)-bd_dom_sf"/>
</dbReference>
<dbReference type="Pfam" id="PF13781">
    <property type="entry name" value="DoxX_3"/>
    <property type="match status" value="1"/>
</dbReference>
<sequence>MLVLGGSGFIGSYITAAFINDEYEVVCAVRDVERTKGRLPLAEVIACDFNQDITAKIWLKRLENIDIVVNVVGVLNSSGSNKIENVHINGPKALFDACVQAKVKRIIHISALGIDDEKTTDYSSSKKTADNYLKTITAVDWVILQPSLIYANGSYGGTSLLRGLAAIPYFIFLMGDGLQQFQPVHVSDLTNVVLHCAKREGEIKKILKIVGPEIVTVKDILINFRKWLGLKPAILISIPLIFIKFISKIGDLIGSGPLNSTSYKMMMLPNTADKQDFISFTSIFPKNLELGLSTDPLTLQSLWHARLFVLKPLLKWVLGLFWIVTGVITGLGAPEPGIEIIRKFGFNDQLNQLMLYSSCLLDVILGVLLIFKQRITLIILIQISVIVGYTFILTLLEPVLWLEPLGSLTKNIPIILLACVLLAIERDK</sequence>
<dbReference type="EMBL" id="CP112932">
    <property type="protein sequence ID" value="WPY00733.1"/>
    <property type="molecule type" value="Genomic_DNA"/>
</dbReference>
<feature type="transmembrane region" description="Helical" evidence="1">
    <location>
        <begin position="378"/>
        <end position="396"/>
    </location>
</feature>
<reference evidence="3 4" key="1">
    <citation type="submission" date="2022-10" db="EMBL/GenBank/DDBJ databases">
        <title>Host association and intracellularity evolved multiple times independently in the Rickettsiales.</title>
        <authorList>
            <person name="Castelli M."/>
            <person name="Nardi T."/>
            <person name="Gammuto L."/>
            <person name="Bellinzona G."/>
            <person name="Sabaneyeva E."/>
            <person name="Potekhin A."/>
            <person name="Serra V."/>
            <person name="Petroni G."/>
            <person name="Sassera D."/>
        </authorList>
    </citation>
    <scope>NUCLEOTIDE SEQUENCE [LARGE SCALE GENOMIC DNA]</scope>
    <source>
        <strain evidence="3 4">Kr 154-4</strain>
    </source>
</reference>
<evidence type="ECO:0000256" key="1">
    <source>
        <dbReference type="SAM" id="Phobius"/>
    </source>
</evidence>
<feature type="transmembrane region" description="Helical" evidence="1">
    <location>
        <begin position="227"/>
        <end position="246"/>
    </location>
</feature>
<name>A0ABZ0USV7_9RICK</name>
<evidence type="ECO:0000259" key="2">
    <source>
        <dbReference type="Pfam" id="PF01370"/>
    </source>
</evidence>
<dbReference type="Pfam" id="PF01370">
    <property type="entry name" value="Epimerase"/>
    <property type="match status" value="1"/>
</dbReference>
<organism evidence="3 4">
    <name type="scientific">Candidatus Trichorickettsia mobilis</name>
    <dbReference type="NCBI Taxonomy" id="1346319"/>
    <lineage>
        <taxon>Bacteria</taxon>
        <taxon>Pseudomonadati</taxon>
        <taxon>Pseudomonadota</taxon>
        <taxon>Alphaproteobacteria</taxon>
        <taxon>Rickettsiales</taxon>
        <taxon>Rickettsiaceae</taxon>
        <taxon>Rickettsieae</taxon>
        <taxon>Candidatus Trichorickettsia</taxon>
    </lineage>
</organism>
<feature type="transmembrane region" description="Helical" evidence="1">
    <location>
        <begin position="408"/>
        <end position="424"/>
    </location>
</feature>
<evidence type="ECO:0000313" key="4">
    <source>
        <dbReference type="Proteomes" id="UP001326613"/>
    </source>
</evidence>
<feature type="transmembrane region" description="Helical" evidence="1">
    <location>
        <begin position="313"/>
        <end position="333"/>
    </location>
</feature>
<feature type="domain" description="NAD-dependent epimerase/dehydratase" evidence="2">
    <location>
        <begin position="1"/>
        <end position="202"/>
    </location>
</feature>
<gene>
    <name evidence="3" type="ORF">Trichorick_00619</name>
</gene>
<feature type="transmembrane region" description="Helical" evidence="1">
    <location>
        <begin position="353"/>
        <end position="371"/>
    </location>
</feature>
<dbReference type="InterPro" id="IPR025695">
    <property type="entry name" value="DoxX-like"/>
</dbReference>
<dbReference type="InterPro" id="IPR051207">
    <property type="entry name" value="ComplexI_NDUFA9_subunit"/>
</dbReference>
<proteinExistence type="predicted"/>
<dbReference type="PANTHER" id="PTHR12126">
    <property type="entry name" value="NADH-UBIQUINONE OXIDOREDUCTASE 39 KDA SUBUNIT-RELATED"/>
    <property type="match status" value="1"/>
</dbReference>
<dbReference type="SUPFAM" id="SSF51735">
    <property type="entry name" value="NAD(P)-binding Rossmann-fold domains"/>
    <property type="match status" value="1"/>
</dbReference>